<dbReference type="RefSeq" id="WP_378225395.1">
    <property type="nucleotide sequence ID" value="NZ_JBHRTK010000032.1"/>
</dbReference>
<evidence type="ECO:0000256" key="1">
    <source>
        <dbReference type="SAM" id="MobiDB-lite"/>
    </source>
</evidence>
<proteinExistence type="predicted"/>
<feature type="region of interest" description="Disordered" evidence="1">
    <location>
        <begin position="1"/>
        <end position="30"/>
    </location>
</feature>
<feature type="compositionally biased region" description="Basic and acidic residues" evidence="1">
    <location>
        <begin position="9"/>
        <end position="21"/>
    </location>
</feature>
<keyword evidence="3" id="KW-1185">Reference proteome</keyword>
<organism evidence="2 3">
    <name type="scientific">Aquamicrobium soli</name>
    <dbReference type="NCBI Taxonomy" id="1811518"/>
    <lineage>
        <taxon>Bacteria</taxon>
        <taxon>Pseudomonadati</taxon>
        <taxon>Pseudomonadota</taxon>
        <taxon>Alphaproteobacteria</taxon>
        <taxon>Hyphomicrobiales</taxon>
        <taxon>Phyllobacteriaceae</taxon>
        <taxon>Aquamicrobium</taxon>
    </lineage>
</organism>
<dbReference type="InterPro" id="IPR008767">
    <property type="entry name" value="Phage_SPP1_head-tail_adaptor"/>
</dbReference>
<protein>
    <submittedName>
        <fullName evidence="2">Phage head closure protein</fullName>
    </submittedName>
</protein>
<name>A0ABV7KIU6_9HYPH</name>
<dbReference type="Gene3D" id="2.40.10.270">
    <property type="entry name" value="Bacteriophage SPP1 head-tail adaptor protein"/>
    <property type="match status" value="1"/>
</dbReference>
<dbReference type="Proteomes" id="UP001595583">
    <property type="component" value="Unassembled WGS sequence"/>
</dbReference>
<accession>A0ABV7KIU6</accession>
<dbReference type="InterPro" id="IPR038666">
    <property type="entry name" value="SSP1_head-tail_sf"/>
</dbReference>
<evidence type="ECO:0000313" key="2">
    <source>
        <dbReference type="EMBL" id="MFC3209204.1"/>
    </source>
</evidence>
<dbReference type="NCBIfam" id="TIGR01563">
    <property type="entry name" value="gp16_SPP1"/>
    <property type="match status" value="1"/>
</dbReference>
<gene>
    <name evidence="2" type="ORF">ACFOHJ_23570</name>
</gene>
<reference evidence="3" key="1">
    <citation type="journal article" date="2019" name="Int. J. Syst. Evol. Microbiol.">
        <title>The Global Catalogue of Microorganisms (GCM) 10K type strain sequencing project: providing services to taxonomists for standard genome sequencing and annotation.</title>
        <authorList>
            <consortium name="The Broad Institute Genomics Platform"/>
            <consortium name="The Broad Institute Genome Sequencing Center for Infectious Disease"/>
            <person name="Wu L."/>
            <person name="Ma J."/>
        </authorList>
    </citation>
    <scope>NUCLEOTIDE SEQUENCE [LARGE SCALE GENOMIC DNA]</scope>
    <source>
        <strain evidence="3">KCTC 52165</strain>
    </source>
</reference>
<dbReference type="EMBL" id="JBHRTK010000032">
    <property type="protein sequence ID" value="MFC3209204.1"/>
    <property type="molecule type" value="Genomic_DNA"/>
</dbReference>
<dbReference type="Pfam" id="PF05521">
    <property type="entry name" value="Phage_HCP"/>
    <property type="match status" value="1"/>
</dbReference>
<comment type="caution">
    <text evidence="2">The sequence shown here is derived from an EMBL/GenBank/DDBJ whole genome shotgun (WGS) entry which is preliminary data.</text>
</comment>
<evidence type="ECO:0000313" key="3">
    <source>
        <dbReference type="Proteomes" id="UP001595583"/>
    </source>
</evidence>
<sequence length="116" mass="12762">MAMPTGAGDLRERVAFDKRGTGSDGGGGVVTTWQEQFQRRAAYVHRNSGEAVMADRLQGRRTTLIRVRSDSETRTVSTDWRVRDARVGTVFNIVDVTPTVDRKWVDILARTGGPAG</sequence>